<dbReference type="InterPro" id="IPR036163">
    <property type="entry name" value="HMA_dom_sf"/>
</dbReference>
<evidence type="ECO:0000256" key="1">
    <source>
        <dbReference type="ARBA" id="ARBA00022723"/>
    </source>
</evidence>
<evidence type="ECO:0000313" key="3">
    <source>
        <dbReference type="EMBL" id="SOD94088.1"/>
    </source>
</evidence>
<name>A0A286GF13_9PROT</name>
<organism evidence="3 4">
    <name type="scientific">Caenispirillum bisanense</name>
    <dbReference type="NCBI Taxonomy" id="414052"/>
    <lineage>
        <taxon>Bacteria</taxon>
        <taxon>Pseudomonadati</taxon>
        <taxon>Pseudomonadota</taxon>
        <taxon>Alphaproteobacteria</taxon>
        <taxon>Rhodospirillales</taxon>
        <taxon>Novispirillaceae</taxon>
        <taxon>Caenispirillum</taxon>
    </lineage>
</organism>
<dbReference type="Pfam" id="PF00403">
    <property type="entry name" value="HMA"/>
    <property type="match status" value="1"/>
</dbReference>
<dbReference type="RefSeq" id="WP_097278770.1">
    <property type="nucleotide sequence ID" value="NZ_OCNJ01000003.1"/>
</dbReference>
<evidence type="ECO:0000313" key="4">
    <source>
        <dbReference type="Proteomes" id="UP000219621"/>
    </source>
</evidence>
<dbReference type="PROSITE" id="PS01047">
    <property type="entry name" value="HMA_1"/>
    <property type="match status" value="1"/>
</dbReference>
<dbReference type="InterPro" id="IPR006121">
    <property type="entry name" value="HMA_dom"/>
</dbReference>
<keyword evidence="1" id="KW-0479">Metal-binding</keyword>
<dbReference type="OrthoDB" id="9801832at2"/>
<evidence type="ECO:0000259" key="2">
    <source>
        <dbReference type="PROSITE" id="PS50846"/>
    </source>
</evidence>
<feature type="domain" description="HMA" evidence="2">
    <location>
        <begin position="1"/>
        <end position="64"/>
    </location>
</feature>
<dbReference type="SUPFAM" id="SSF55008">
    <property type="entry name" value="HMA, heavy metal-associated domain"/>
    <property type="match status" value="1"/>
</dbReference>
<proteinExistence type="predicted"/>
<dbReference type="Proteomes" id="UP000219621">
    <property type="component" value="Unassembled WGS sequence"/>
</dbReference>
<dbReference type="InterPro" id="IPR017969">
    <property type="entry name" value="Heavy-metal-associated_CS"/>
</dbReference>
<dbReference type="CDD" id="cd00371">
    <property type="entry name" value="HMA"/>
    <property type="match status" value="1"/>
</dbReference>
<dbReference type="Gene3D" id="3.30.70.100">
    <property type="match status" value="1"/>
</dbReference>
<keyword evidence="4" id="KW-1185">Reference proteome</keyword>
<dbReference type="PROSITE" id="PS50846">
    <property type="entry name" value="HMA_2"/>
    <property type="match status" value="1"/>
</dbReference>
<reference evidence="3 4" key="1">
    <citation type="submission" date="2017-09" db="EMBL/GenBank/DDBJ databases">
        <authorList>
            <person name="Ehlers B."/>
            <person name="Leendertz F.H."/>
        </authorList>
    </citation>
    <scope>NUCLEOTIDE SEQUENCE [LARGE SCALE GENOMIC DNA]</scope>
    <source>
        <strain evidence="3 4">USBA 140</strain>
    </source>
</reference>
<dbReference type="AlphaFoldDB" id="A0A286GF13"/>
<dbReference type="GO" id="GO:0046872">
    <property type="term" value="F:metal ion binding"/>
    <property type="evidence" value="ECO:0007669"/>
    <property type="project" value="UniProtKB-KW"/>
</dbReference>
<protein>
    <submittedName>
        <fullName evidence="3">Copper chaperone</fullName>
    </submittedName>
</protein>
<accession>A0A286GF13</accession>
<gene>
    <name evidence="3" type="ORF">SAMN05421508_103349</name>
</gene>
<dbReference type="EMBL" id="OCNJ01000003">
    <property type="protein sequence ID" value="SOD94088.1"/>
    <property type="molecule type" value="Genomic_DNA"/>
</dbReference>
<sequence length="67" mass="6823">MSKSYTVKGMTCGGCARSVEQAIKAQKGDAVVTIDLSTARVTVENGPDDVAVAKAVDDAGFEYAGPA</sequence>